<gene>
    <name evidence="2" type="ORF">F8568_011815</name>
</gene>
<evidence type="ECO:0000313" key="3">
    <source>
        <dbReference type="Proteomes" id="UP000462055"/>
    </source>
</evidence>
<dbReference type="AlphaFoldDB" id="A0A6I4M5H2"/>
<dbReference type="NCBIfam" id="TIGR03086">
    <property type="entry name" value="TIGR03086 family metal-binding protein"/>
    <property type="match status" value="1"/>
</dbReference>
<dbReference type="RefSeq" id="WP_151593583.1">
    <property type="nucleotide sequence ID" value="NZ_WBMS02000008.1"/>
</dbReference>
<organism evidence="2 3">
    <name type="scientific">Actinomadura physcomitrii</name>
    <dbReference type="NCBI Taxonomy" id="2650748"/>
    <lineage>
        <taxon>Bacteria</taxon>
        <taxon>Bacillati</taxon>
        <taxon>Actinomycetota</taxon>
        <taxon>Actinomycetes</taxon>
        <taxon>Streptosporangiales</taxon>
        <taxon>Thermomonosporaceae</taxon>
        <taxon>Actinomadura</taxon>
    </lineage>
</organism>
<dbReference type="Pfam" id="PF11716">
    <property type="entry name" value="MDMPI_N"/>
    <property type="match status" value="1"/>
</dbReference>
<reference evidence="2" key="1">
    <citation type="submission" date="2019-12" db="EMBL/GenBank/DDBJ databases">
        <title>Actinomadura physcomitrii sp. nov., a novel actinomycete isolated from moss [Physcomitrium sphaericum (Ludw) Fuernr].</title>
        <authorList>
            <person name="Zhuang X."/>
        </authorList>
    </citation>
    <scope>NUCLEOTIDE SEQUENCE [LARGE SCALE GENOMIC DNA]</scope>
    <source>
        <strain evidence="2">LD22</strain>
    </source>
</reference>
<protein>
    <submittedName>
        <fullName evidence="2">TIGR03086 family protein</fullName>
    </submittedName>
</protein>
<evidence type="ECO:0000313" key="2">
    <source>
        <dbReference type="EMBL" id="MWA01053.1"/>
    </source>
</evidence>
<dbReference type="InterPro" id="IPR034660">
    <property type="entry name" value="DinB/YfiT-like"/>
</dbReference>
<evidence type="ECO:0000259" key="1">
    <source>
        <dbReference type="Pfam" id="PF11716"/>
    </source>
</evidence>
<dbReference type="Gene3D" id="1.20.120.450">
    <property type="entry name" value="dinb family like domain"/>
    <property type="match status" value="1"/>
</dbReference>
<dbReference type="InterPro" id="IPR017520">
    <property type="entry name" value="CHP03086"/>
</dbReference>
<dbReference type="Proteomes" id="UP000462055">
    <property type="component" value="Unassembled WGS sequence"/>
</dbReference>
<dbReference type="EMBL" id="WBMS02000008">
    <property type="protein sequence ID" value="MWA01053.1"/>
    <property type="molecule type" value="Genomic_DNA"/>
</dbReference>
<proteinExistence type="predicted"/>
<dbReference type="NCBIfam" id="TIGR03083">
    <property type="entry name" value="maleylpyruvate isomerase family mycothiol-dependent enzyme"/>
    <property type="match status" value="1"/>
</dbReference>
<keyword evidence="3" id="KW-1185">Reference proteome</keyword>
<sequence>MDPLTELLTTDFRPLDRKAADLYLAAVAQVKPDALALPTPCPDWTLHGLLRHQVGQDQGFAAAARGDGARLSNWNGGDLGDDPYAAAAASLDLVTEAFAATALDAGLVLPEVRDGGPFPAALAISFHFVDLVVHAWDVAATIGAPWEPGDELVGASLKVAAIVPTGAEDRGPGTSFAPAVPSADGASPQDRLLALLGRSPSWTR</sequence>
<feature type="domain" description="Mycothiol-dependent maleylpyruvate isomerase metal-binding" evidence="1">
    <location>
        <begin position="19"/>
        <end position="139"/>
    </location>
</feature>
<dbReference type="InterPro" id="IPR024344">
    <property type="entry name" value="MDMPI_metal-binding"/>
</dbReference>
<dbReference type="GO" id="GO:0046872">
    <property type="term" value="F:metal ion binding"/>
    <property type="evidence" value="ECO:0007669"/>
    <property type="project" value="InterPro"/>
</dbReference>
<name>A0A6I4M5H2_9ACTN</name>
<dbReference type="InterPro" id="IPR017517">
    <property type="entry name" value="Maleyloyr_isom"/>
</dbReference>
<accession>A0A6I4M5H2</accession>
<dbReference type="SUPFAM" id="SSF109854">
    <property type="entry name" value="DinB/YfiT-like putative metalloenzymes"/>
    <property type="match status" value="1"/>
</dbReference>
<comment type="caution">
    <text evidence="2">The sequence shown here is derived from an EMBL/GenBank/DDBJ whole genome shotgun (WGS) entry which is preliminary data.</text>
</comment>